<dbReference type="RefSeq" id="WP_285340477.1">
    <property type="nucleotide sequence ID" value="NZ_JASITI010000002.1"/>
</dbReference>
<organism evidence="2 3">
    <name type="scientific">Streptomyces katrae</name>
    <dbReference type="NCBI Taxonomy" id="68223"/>
    <lineage>
        <taxon>Bacteria</taxon>
        <taxon>Bacillati</taxon>
        <taxon>Actinomycetota</taxon>
        <taxon>Actinomycetes</taxon>
        <taxon>Kitasatosporales</taxon>
        <taxon>Streptomycetaceae</taxon>
        <taxon>Streptomyces</taxon>
    </lineage>
</organism>
<evidence type="ECO:0000256" key="1">
    <source>
        <dbReference type="SAM" id="Phobius"/>
    </source>
</evidence>
<keyword evidence="3" id="KW-1185">Reference proteome</keyword>
<protein>
    <submittedName>
        <fullName evidence="2">Uncharacterized protein</fullName>
    </submittedName>
</protein>
<keyword evidence="1" id="KW-0472">Membrane</keyword>
<gene>
    <name evidence="2" type="ORF">QEZ40_002385</name>
</gene>
<keyword evidence="1" id="KW-1133">Transmembrane helix</keyword>
<dbReference type="EMBL" id="JASITI010000002">
    <property type="protein sequence ID" value="MDK9494705.1"/>
    <property type="molecule type" value="Genomic_DNA"/>
</dbReference>
<comment type="caution">
    <text evidence="2">The sequence shown here is derived from an EMBL/GenBank/DDBJ whole genome shotgun (WGS) entry which is preliminary data.</text>
</comment>
<accession>A0ABT7GM98</accession>
<name>A0ABT7GM98_9ACTN</name>
<feature type="transmembrane region" description="Helical" evidence="1">
    <location>
        <begin position="22"/>
        <end position="40"/>
    </location>
</feature>
<sequence length="83" mass="9221">MADSDEEAPASGRSRFDAVHKWSATIAAVAALAFSLYNFTELQRKPEIDLTLPHFMRIGVKGNDVRFFVQPTVSARVRPQATD</sequence>
<evidence type="ECO:0000313" key="3">
    <source>
        <dbReference type="Proteomes" id="UP001223390"/>
    </source>
</evidence>
<dbReference type="Proteomes" id="UP001223390">
    <property type="component" value="Unassembled WGS sequence"/>
</dbReference>
<reference evidence="2 3" key="1">
    <citation type="submission" date="2023-05" db="EMBL/GenBank/DDBJ databases">
        <title>Sequencing and Assembly of Streptomyces sp. NP73.</title>
        <authorList>
            <person name="Konwar A.N."/>
            <person name="Saikia K."/>
            <person name="Thakur D."/>
        </authorList>
    </citation>
    <scope>NUCLEOTIDE SEQUENCE [LARGE SCALE GENOMIC DNA]</scope>
    <source>
        <strain evidence="2 3">NP73</strain>
    </source>
</reference>
<keyword evidence="1" id="KW-0812">Transmembrane</keyword>
<evidence type="ECO:0000313" key="2">
    <source>
        <dbReference type="EMBL" id="MDK9494705.1"/>
    </source>
</evidence>
<proteinExistence type="predicted"/>